<feature type="region of interest" description="Disordered" evidence="1">
    <location>
        <begin position="1"/>
        <end position="46"/>
    </location>
</feature>
<proteinExistence type="predicted"/>
<feature type="compositionally biased region" description="Basic and acidic residues" evidence="1">
    <location>
        <begin position="71"/>
        <end position="80"/>
    </location>
</feature>
<evidence type="ECO:0000313" key="2">
    <source>
        <dbReference type="EnsemblMetazoa" id="PPA44842.1"/>
    </source>
</evidence>
<accession>A0A2A6CG60</accession>
<evidence type="ECO:0000256" key="1">
    <source>
        <dbReference type="SAM" id="MobiDB-lite"/>
    </source>
</evidence>
<reference evidence="3" key="1">
    <citation type="journal article" date="2008" name="Nat. Genet.">
        <title>The Pristionchus pacificus genome provides a unique perspective on nematode lifestyle and parasitism.</title>
        <authorList>
            <person name="Dieterich C."/>
            <person name="Clifton S.W."/>
            <person name="Schuster L.N."/>
            <person name="Chinwalla A."/>
            <person name="Delehaunty K."/>
            <person name="Dinkelacker I."/>
            <person name="Fulton L."/>
            <person name="Fulton R."/>
            <person name="Godfrey J."/>
            <person name="Minx P."/>
            <person name="Mitreva M."/>
            <person name="Roeseler W."/>
            <person name="Tian H."/>
            <person name="Witte H."/>
            <person name="Yang S.P."/>
            <person name="Wilson R.K."/>
            <person name="Sommer R.J."/>
        </authorList>
    </citation>
    <scope>NUCLEOTIDE SEQUENCE [LARGE SCALE GENOMIC DNA]</scope>
    <source>
        <strain evidence="3">PS312</strain>
    </source>
</reference>
<feature type="region of interest" description="Disordered" evidence="1">
    <location>
        <begin position="119"/>
        <end position="139"/>
    </location>
</feature>
<dbReference type="EnsemblMetazoa" id="PPA44842.1">
    <property type="protein sequence ID" value="PPA44842.1"/>
    <property type="gene ID" value="WBGene00283211"/>
</dbReference>
<organism evidence="2 3">
    <name type="scientific">Pristionchus pacificus</name>
    <name type="common">Parasitic nematode worm</name>
    <dbReference type="NCBI Taxonomy" id="54126"/>
    <lineage>
        <taxon>Eukaryota</taxon>
        <taxon>Metazoa</taxon>
        <taxon>Ecdysozoa</taxon>
        <taxon>Nematoda</taxon>
        <taxon>Chromadorea</taxon>
        <taxon>Rhabditida</taxon>
        <taxon>Rhabditina</taxon>
        <taxon>Diplogasteromorpha</taxon>
        <taxon>Diplogasteroidea</taxon>
        <taxon>Neodiplogasteridae</taxon>
        <taxon>Pristionchus</taxon>
    </lineage>
</organism>
<accession>A0A8R1V2H1</accession>
<dbReference type="AlphaFoldDB" id="A0A2A6CG60"/>
<feature type="compositionally biased region" description="Basic and acidic residues" evidence="1">
    <location>
        <begin position="119"/>
        <end position="128"/>
    </location>
</feature>
<keyword evidence="3" id="KW-1185">Reference proteome</keyword>
<name>A0A2A6CG60_PRIPA</name>
<gene>
    <name evidence="2" type="primary">WBGene00283211</name>
</gene>
<feature type="region of interest" description="Disordered" evidence="1">
    <location>
        <begin position="64"/>
        <end position="92"/>
    </location>
</feature>
<sequence>MGEAVGRSPSPSLRCRDRKPLLPPRDRKRNANQQAQQPAVDPESRAIAERYRASTFRSLPWRSHRLQAQHRSHDREKLISVREGNAKTAPRGLKFCNDCKQQELQRAQQLELLQQLQTNEKKEEHGREQAAGSVDTESLTESNEIPIEVLRIARNYSNKPLTDMGQDDVVSKTDMAEKKRPETSVEWQLGNGHVQPIIFVSRRIDNRDIGEIEWVPIEGYRPNAHISRDIMIGTVIVQNSSPHFACSLITLTVAVSVTFVPNLEALSVCGSEL</sequence>
<dbReference type="Proteomes" id="UP000005239">
    <property type="component" value="Unassembled WGS sequence"/>
</dbReference>
<reference evidence="2" key="2">
    <citation type="submission" date="2022-06" db="UniProtKB">
        <authorList>
            <consortium name="EnsemblMetazoa"/>
        </authorList>
    </citation>
    <scope>IDENTIFICATION</scope>
    <source>
        <strain evidence="2">PS312</strain>
    </source>
</reference>
<protein>
    <submittedName>
        <fullName evidence="2">Uncharacterized protein</fullName>
    </submittedName>
</protein>
<evidence type="ECO:0000313" key="3">
    <source>
        <dbReference type="Proteomes" id="UP000005239"/>
    </source>
</evidence>